<evidence type="ECO:0000313" key="2">
    <source>
        <dbReference type="Proteomes" id="UP000184498"/>
    </source>
</evidence>
<dbReference type="EMBL" id="FRAM01000001">
    <property type="protein sequence ID" value="SHJ96402.1"/>
    <property type="molecule type" value="Genomic_DNA"/>
</dbReference>
<dbReference type="InterPro" id="IPR010321">
    <property type="entry name" value="DUF922"/>
</dbReference>
<evidence type="ECO:0008006" key="3">
    <source>
        <dbReference type="Google" id="ProtNLM"/>
    </source>
</evidence>
<dbReference type="STRING" id="216903.SAMN05444371_0487"/>
<dbReference type="AlphaFoldDB" id="A0A1M6NLH6"/>
<keyword evidence="2" id="KW-1185">Reference proteome</keyword>
<dbReference type="Pfam" id="PF06037">
    <property type="entry name" value="DUF922"/>
    <property type="match status" value="1"/>
</dbReference>
<evidence type="ECO:0000313" key="1">
    <source>
        <dbReference type="EMBL" id="SHJ96402.1"/>
    </source>
</evidence>
<dbReference type="OrthoDB" id="5431540at2"/>
<dbReference type="Proteomes" id="UP000184498">
    <property type="component" value="Unassembled WGS sequence"/>
</dbReference>
<dbReference type="RefSeq" id="WP_072996252.1">
    <property type="nucleotide sequence ID" value="NZ_FRAM01000001.1"/>
</dbReference>
<gene>
    <name evidence="1" type="ORF">SAMN05444371_0487</name>
</gene>
<sequence>MDMLRSFLALTFFFIIGSAKAQDKIFWNENRKLTWEDFQSKTQPNISKAAATTFCGISYLLNSPTRKFTSGEVKIESFFIPSKSWVHSDHKTDMVLMHEQSHFDIAELFARRFRKQIRNKTMDAKTLQTYYAEIYDAYKVYQQDYETVTNHGRIRDKQLEYSQKIDLEIELLSDFRT</sequence>
<proteinExistence type="predicted"/>
<accession>A0A1M6NLH6</accession>
<name>A0A1M6NLH6_9FLAO</name>
<organism evidence="1 2">
    <name type="scientific">Epilithonimonas mollis</name>
    <dbReference type="NCBI Taxonomy" id="216903"/>
    <lineage>
        <taxon>Bacteria</taxon>
        <taxon>Pseudomonadati</taxon>
        <taxon>Bacteroidota</taxon>
        <taxon>Flavobacteriia</taxon>
        <taxon>Flavobacteriales</taxon>
        <taxon>Weeksellaceae</taxon>
        <taxon>Chryseobacterium group</taxon>
        <taxon>Epilithonimonas</taxon>
    </lineage>
</organism>
<reference evidence="2" key="1">
    <citation type="submission" date="2016-11" db="EMBL/GenBank/DDBJ databases">
        <authorList>
            <person name="Varghese N."/>
            <person name="Submissions S."/>
        </authorList>
    </citation>
    <scope>NUCLEOTIDE SEQUENCE [LARGE SCALE GENOMIC DNA]</scope>
    <source>
        <strain evidence="2">DSM 18016</strain>
    </source>
</reference>
<protein>
    <recommendedName>
        <fullName evidence="3">DUF922 domain-containing protein</fullName>
    </recommendedName>
</protein>